<keyword evidence="2" id="KW-1185">Reference proteome</keyword>
<evidence type="ECO:0000313" key="2">
    <source>
        <dbReference type="Proteomes" id="UP000621540"/>
    </source>
</evidence>
<dbReference type="Proteomes" id="UP000621540">
    <property type="component" value="Unassembled WGS sequence"/>
</dbReference>
<comment type="caution">
    <text evidence="1">The sequence shown here is derived from an EMBL/GenBank/DDBJ whole genome shotgun (WGS) entry which is preliminary data.</text>
</comment>
<organism evidence="1 2">
    <name type="scientific">Roseburia yibonii</name>
    <dbReference type="NCBI Taxonomy" id="2763063"/>
    <lineage>
        <taxon>Bacteria</taxon>
        <taxon>Bacillati</taxon>
        <taxon>Bacillota</taxon>
        <taxon>Clostridia</taxon>
        <taxon>Lachnospirales</taxon>
        <taxon>Lachnospiraceae</taxon>
        <taxon>Roseburia</taxon>
    </lineage>
</organism>
<accession>A0ABR7I807</accession>
<name>A0ABR7I807_9FIRM</name>
<evidence type="ECO:0000313" key="1">
    <source>
        <dbReference type="EMBL" id="MBC5753042.1"/>
    </source>
</evidence>
<sequence>MGKQENSNDDEDMFVTLSLDDDSEVECRILTIFEAADQDYIALLPLDENGADNAEGKVYIYRYFEDEDGNPSLDNITDDEEYEIVADRFDELLDEEEFEEMD</sequence>
<protein>
    <submittedName>
        <fullName evidence="1">DUF1292 domain-containing protein</fullName>
    </submittedName>
</protein>
<dbReference type="RefSeq" id="WP_022516572.1">
    <property type="nucleotide sequence ID" value="NZ_JACOQH010000002.1"/>
</dbReference>
<dbReference type="Pfam" id="PF06949">
    <property type="entry name" value="DUF1292"/>
    <property type="match status" value="1"/>
</dbReference>
<gene>
    <name evidence="1" type="ORF">H8Z76_03205</name>
</gene>
<dbReference type="InterPro" id="IPR009711">
    <property type="entry name" value="UPF0473"/>
</dbReference>
<dbReference type="EMBL" id="JACOQH010000002">
    <property type="protein sequence ID" value="MBC5753042.1"/>
    <property type="molecule type" value="Genomic_DNA"/>
</dbReference>
<reference evidence="1 2" key="1">
    <citation type="submission" date="2020-08" db="EMBL/GenBank/DDBJ databases">
        <title>Genome public.</title>
        <authorList>
            <person name="Liu C."/>
            <person name="Sun Q."/>
        </authorList>
    </citation>
    <scope>NUCLEOTIDE SEQUENCE [LARGE SCALE GENOMIC DNA]</scope>
    <source>
        <strain evidence="1 2">BX0805</strain>
    </source>
</reference>
<proteinExistence type="predicted"/>